<accession>A0A0C9TRY2</accession>
<organism evidence="1 2">
    <name type="scientific">Sphaerobolus stellatus (strain SS14)</name>
    <dbReference type="NCBI Taxonomy" id="990650"/>
    <lineage>
        <taxon>Eukaryota</taxon>
        <taxon>Fungi</taxon>
        <taxon>Dikarya</taxon>
        <taxon>Basidiomycota</taxon>
        <taxon>Agaricomycotina</taxon>
        <taxon>Agaricomycetes</taxon>
        <taxon>Phallomycetidae</taxon>
        <taxon>Geastrales</taxon>
        <taxon>Sphaerobolaceae</taxon>
        <taxon>Sphaerobolus</taxon>
    </lineage>
</organism>
<dbReference type="Proteomes" id="UP000054279">
    <property type="component" value="Unassembled WGS sequence"/>
</dbReference>
<feature type="non-terminal residue" evidence="1">
    <location>
        <position position="89"/>
    </location>
</feature>
<evidence type="ECO:0000313" key="2">
    <source>
        <dbReference type="Proteomes" id="UP000054279"/>
    </source>
</evidence>
<dbReference type="AlphaFoldDB" id="A0A0C9TRY2"/>
<dbReference type="HOGENOM" id="CLU_160877_0_0_1"/>
<gene>
    <name evidence="1" type="ORF">M422DRAFT_148409</name>
</gene>
<proteinExistence type="predicted"/>
<dbReference type="EMBL" id="KN837220">
    <property type="protein sequence ID" value="KIJ32923.1"/>
    <property type="molecule type" value="Genomic_DNA"/>
</dbReference>
<dbReference type="OrthoDB" id="3366231at2759"/>
<protein>
    <submittedName>
        <fullName evidence="1">Uncharacterized protein</fullName>
    </submittedName>
</protein>
<name>A0A0C9TRY2_SPHS4</name>
<sequence>CQFCNVLLLTGERSGGFCCGKRGKYANVVNALPSLPPEFDWLAGQHNISFLGRKLNLLFSFAAMETTDAFPVLTGPLGFVAIQGRVYHR</sequence>
<feature type="non-terminal residue" evidence="1">
    <location>
        <position position="1"/>
    </location>
</feature>
<reference evidence="1 2" key="1">
    <citation type="submission" date="2014-06" db="EMBL/GenBank/DDBJ databases">
        <title>Evolutionary Origins and Diversification of the Mycorrhizal Mutualists.</title>
        <authorList>
            <consortium name="DOE Joint Genome Institute"/>
            <consortium name="Mycorrhizal Genomics Consortium"/>
            <person name="Kohler A."/>
            <person name="Kuo A."/>
            <person name="Nagy L.G."/>
            <person name="Floudas D."/>
            <person name="Copeland A."/>
            <person name="Barry K.W."/>
            <person name="Cichocki N."/>
            <person name="Veneault-Fourrey C."/>
            <person name="LaButti K."/>
            <person name="Lindquist E.A."/>
            <person name="Lipzen A."/>
            <person name="Lundell T."/>
            <person name="Morin E."/>
            <person name="Murat C."/>
            <person name="Riley R."/>
            <person name="Ohm R."/>
            <person name="Sun H."/>
            <person name="Tunlid A."/>
            <person name="Henrissat B."/>
            <person name="Grigoriev I.V."/>
            <person name="Hibbett D.S."/>
            <person name="Martin F."/>
        </authorList>
    </citation>
    <scope>NUCLEOTIDE SEQUENCE [LARGE SCALE GENOMIC DNA]</scope>
    <source>
        <strain evidence="1 2">SS14</strain>
    </source>
</reference>
<keyword evidence="2" id="KW-1185">Reference proteome</keyword>
<evidence type="ECO:0000313" key="1">
    <source>
        <dbReference type="EMBL" id="KIJ32923.1"/>
    </source>
</evidence>